<dbReference type="EMBL" id="JBHSOC010000004">
    <property type="protein sequence ID" value="MFC5640489.1"/>
    <property type="molecule type" value="Genomic_DNA"/>
</dbReference>
<dbReference type="RefSeq" id="WP_346141351.1">
    <property type="nucleotide sequence ID" value="NZ_BAAAUA010000004.1"/>
</dbReference>
<feature type="compositionally biased region" description="Pro residues" evidence="1">
    <location>
        <begin position="74"/>
        <end position="89"/>
    </location>
</feature>
<dbReference type="InterPro" id="IPR036930">
    <property type="entry name" value="WGR_dom_sf"/>
</dbReference>
<dbReference type="InterPro" id="IPR008893">
    <property type="entry name" value="WGR_domain"/>
</dbReference>
<evidence type="ECO:0000256" key="1">
    <source>
        <dbReference type="SAM" id="MobiDB-lite"/>
    </source>
</evidence>
<feature type="region of interest" description="Disordered" evidence="1">
    <location>
        <begin position="58"/>
        <end position="98"/>
    </location>
</feature>
<dbReference type="SUPFAM" id="SSF142921">
    <property type="entry name" value="WGR domain-like"/>
    <property type="match status" value="1"/>
</dbReference>
<keyword evidence="4" id="KW-1185">Reference proteome</keyword>
<evidence type="ECO:0000313" key="3">
    <source>
        <dbReference type="EMBL" id="MFC5640489.1"/>
    </source>
</evidence>
<organism evidence="3 4">
    <name type="scientific">Kitasatospora cinereorecta</name>
    <dbReference type="NCBI Taxonomy" id="285560"/>
    <lineage>
        <taxon>Bacteria</taxon>
        <taxon>Bacillati</taxon>
        <taxon>Actinomycetota</taxon>
        <taxon>Actinomycetes</taxon>
        <taxon>Kitasatosporales</taxon>
        <taxon>Streptomycetaceae</taxon>
        <taxon>Kitasatospora</taxon>
    </lineage>
</organism>
<dbReference type="InterPro" id="IPR049809">
    <property type="entry name" value="YehF/YfeS-like_WGR"/>
</dbReference>
<evidence type="ECO:0000259" key="2">
    <source>
        <dbReference type="PROSITE" id="PS51977"/>
    </source>
</evidence>
<feature type="domain" description="WGR" evidence="2">
    <location>
        <begin position="1"/>
        <end position="80"/>
    </location>
</feature>
<reference evidence="4" key="1">
    <citation type="journal article" date="2019" name="Int. J. Syst. Evol. Microbiol.">
        <title>The Global Catalogue of Microorganisms (GCM) 10K type strain sequencing project: providing services to taxonomists for standard genome sequencing and annotation.</title>
        <authorList>
            <consortium name="The Broad Institute Genomics Platform"/>
            <consortium name="The Broad Institute Genome Sequencing Center for Infectious Disease"/>
            <person name="Wu L."/>
            <person name="Ma J."/>
        </authorList>
    </citation>
    <scope>NUCLEOTIDE SEQUENCE [LARGE SCALE GENOMIC DNA]</scope>
    <source>
        <strain evidence="4">CGMCC 4.1622</strain>
    </source>
</reference>
<dbReference type="InterPro" id="IPR025406">
    <property type="entry name" value="DUF4132"/>
</dbReference>
<proteinExistence type="predicted"/>
<dbReference type="Pfam" id="PF13569">
    <property type="entry name" value="DUF4132"/>
    <property type="match status" value="1"/>
</dbReference>
<accession>A0ABW0V6L2</accession>
<protein>
    <submittedName>
        <fullName evidence="3">DUF4132 domain-containing protein</fullName>
    </submittedName>
</protein>
<dbReference type="CDD" id="cd07996">
    <property type="entry name" value="WGR_MMR_like"/>
    <property type="match status" value="1"/>
</dbReference>
<dbReference type="Proteomes" id="UP001596066">
    <property type="component" value="Unassembled WGS sequence"/>
</dbReference>
<dbReference type="Gene3D" id="2.20.140.10">
    <property type="entry name" value="WGR domain"/>
    <property type="match status" value="1"/>
</dbReference>
<dbReference type="Pfam" id="PF05406">
    <property type="entry name" value="WGR"/>
    <property type="match status" value="1"/>
</dbReference>
<dbReference type="SMART" id="SM00773">
    <property type="entry name" value="WGR"/>
    <property type="match status" value="1"/>
</dbReference>
<name>A0ABW0V6L2_9ACTN</name>
<dbReference type="PROSITE" id="PS51977">
    <property type="entry name" value="WGR"/>
    <property type="match status" value="1"/>
</dbReference>
<sequence length="1213" mass="131031">MRRWEFVEGGSDKFWEAAVDGVVVTVRYGRSGTDGREQSKEFPTAEAAQAHFAKTVAEKERKGYREATAGAAPAPQPPAATPPATPPAAVPATAPDAPLDEDTFVLPDAWRRILIPRRGGVARATTAPTRNAPEKLRALVAEQAEWVEQALASSQSDTDLVEAARAHLGGAGDPRGAAVVAALVADSPEGYRRAVDGWVVEHGLPFAARAVVELLEVTVTADSSNARRFNPRVGVAKRRHRASVVHRAAADRVRALLAVCDEATHAAVVEALADCRKDLPRLVVAVYLVPSETAWAEECLRGSAGLDTAAWSLLLCSLSSAEPLMELDRLPGLGWDGWSADVIATVAEGLGGGAAPLLLHALAHDYLYSDRRKQLLAAVAELPSDDAFRGVLAHQGDDKAARGALVAAVRRYPRRAVRLLAEAAAAPADPAAQRLAVQLLTAHVAAHRTTALELLPELTPEQAAAVRPLTEVADRVPDVATGSLPELFTSPPWTRPRSTAKPPVLTGLTAPEGSQLRWLPGEQDAWATSESWYARWSDGDWQRIAGTMRAAAEHPGDLRHHANRHEELALFAYGDEELGRPLVARWRGGEHIWDAVGALRRVAARFEADALEPVLAAALHNPAAHASLLLPYLDVRVAEVMADWLVRLKSAGDTARTWFGRHGLDAARLLVPAAVGKAGVARRGAEHSLRLIGAAHGAPAVCAVAGEYGPDAAEVVGALLSADPLVNVLPAKLPQPGDWAEPMMLPQLLVRGGGGALPPEAVRHVLTMLALSKPGAFYPGLDQVAQVCEPQSLTAFGWAVFEQWRLAGMPSQDGWALHVLGRLGDDETVRRLTPVLRAWPGEGAHHRAVDGLEVLAAIGSDVALLHLHGIAQRVKFKALKARAQEKIAEVAAGLGLSGEQLSDRLVPDFGLDADGTTVVDYGTRTFTVGFDEQLKPYVLDADGARRKDLPAPGARDDAEKAPAERKRFAALKKDVRTVAGDQIRRLEDAMVGQRSWTAEEFDQLFVGHPLLWHLVRRLVWLAEADGVTTAFRVAEDRTLADVEDEVFELPEGATVRLAHPLLLGDDLAAWSEVFADYEILQPFRQLGRQVYAPTDEERAGHRLTRFENGPLLPTARLVGMERRGWQRGEPQDAGVERWLSRRVGPDRYVVLSPEHGIAVGMHDVFPEQRVETVWLDVRPGDYWTHNRTFPTFAELDPVTASEVIADLTELTTP</sequence>
<gene>
    <name evidence="3" type="ORF">ACFPZF_03855</name>
</gene>
<evidence type="ECO:0000313" key="4">
    <source>
        <dbReference type="Proteomes" id="UP001596066"/>
    </source>
</evidence>
<comment type="caution">
    <text evidence="3">The sequence shown here is derived from an EMBL/GenBank/DDBJ whole genome shotgun (WGS) entry which is preliminary data.</text>
</comment>